<evidence type="ECO:0000313" key="1">
    <source>
        <dbReference type="EMBL" id="EOB00635.1"/>
    </source>
</evidence>
<reference evidence="2" key="1">
    <citation type="journal article" date="2013" name="Nat. Genet.">
        <title>The duck genome and transcriptome provide insight into an avian influenza virus reservoir species.</title>
        <authorList>
            <person name="Huang Y."/>
            <person name="Li Y."/>
            <person name="Burt D.W."/>
            <person name="Chen H."/>
            <person name="Zhang Y."/>
            <person name="Qian W."/>
            <person name="Kim H."/>
            <person name="Gan S."/>
            <person name="Zhao Y."/>
            <person name="Li J."/>
            <person name="Yi K."/>
            <person name="Feng H."/>
            <person name="Zhu P."/>
            <person name="Li B."/>
            <person name="Liu Q."/>
            <person name="Fairley S."/>
            <person name="Magor K.E."/>
            <person name="Du Z."/>
            <person name="Hu X."/>
            <person name="Goodman L."/>
            <person name="Tafer H."/>
            <person name="Vignal A."/>
            <person name="Lee T."/>
            <person name="Kim K.W."/>
            <person name="Sheng Z."/>
            <person name="An Y."/>
            <person name="Searle S."/>
            <person name="Herrero J."/>
            <person name="Groenen M.A."/>
            <person name="Crooijmans R.P."/>
            <person name="Faraut T."/>
            <person name="Cai Q."/>
            <person name="Webster R.G."/>
            <person name="Aldridge J.R."/>
            <person name="Warren W.C."/>
            <person name="Bartschat S."/>
            <person name="Kehr S."/>
            <person name="Marz M."/>
            <person name="Stadler P.F."/>
            <person name="Smith J."/>
            <person name="Kraus R.H."/>
            <person name="Zhao Y."/>
            <person name="Ren L."/>
            <person name="Fei J."/>
            <person name="Morisson M."/>
            <person name="Kaiser P."/>
            <person name="Griffin D.K."/>
            <person name="Rao M."/>
            <person name="Pitel F."/>
            <person name="Wang J."/>
            <person name="Li N."/>
        </authorList>
    </citation>
    <scope>NUCLEOTIDE SEQUENCE [LARGE SCALE GENOMIC DNA]</scope>
</reference>
<dbReference type="EMBL" id="KB743177">
    <property type="protein sequence ID" value="EOB00635.1"/>
    <property type="molecule type" value="Genomic_DNA"/>
</dbReference>
<gene>
    <name evidence="1" type="ORF">Anapl_08332</name>
</gene>
<evidence type="ECO:0000313" key="2">
    <source>
        <dbReference type="Proteomes" id="UP000296049"/>
    </source>
</evidence>
<keyword evidence="2" id="KW-1185">Reference proteome</keyword>
<dbReference type="Proteomes" id="UP000296049">
    <property type="component" value="Unassembled WGS sequence"/>
</dbReference>
<protein>
    <submittedName>
        <fullName evidence="1">Uncharacterized protein</fullName>
    </submittedName>
</protein>
<proteinExistence type="predicted"/>
<name>R0LGE2_ANAPL</name>
<organism evidence="1 2">
    <name type="scientific">Anas platyrhynchos</name>
    <name type="common">Mallard</name>
    <name type="synonym">Anas boschas</name>
    <dbReference type="NCBI Taxonomy" id="8839"/>
    <lineage>
        <taxon>Eukaryota</taxon>
        <taxon>Metazoa</taxon>
        <taxon>Chordata</taxon>
        <taxon>Craniata</taxon>
        <taxon>Vertebrata</taxon>
        <taxon>Euteleostomi</taxon>
        <taxon>Archelosauria</taxon>
        <taxon>Archosauria</taxon>
        <taxon>Dinosauria</taxon>
        <taxon>Saurischia</taxon>
        <taxon>Theropoda</taxon>
        <taxon>Coelurosauria</taxon>
        <taxon>Aves</taxon>
        <taxon>Neognathae</taxon>
        <taxon>Galloanserae</taxon>
        <taxon>Anseriformes</taxon>
        <taxon>Anatidae</taxon>
        <taxon>Anatinae</taxon>
        <taxon>Anas</taxon>
    </lineage>
</organism>
<accession>R0LGE2</accession>
<dbReference type="AlphaFoldDB" id="R0LGE2"/>
<sequence>MQLEDLEPRSQEDTVSGVPLQTLSVDPSLETMPQSCHAACQPLPLQKKGSKTFRTSMGISENIQPHLQTEAHEPLRKRSNLFTERAGPAVSSFMSLFPAAEGGTSNPSPLAAWTTGVEEKEEALQTLCYTSPDNSDVFHIFFPEKSLSILSSVM</sequence>